<evidence type="ECO:0000256" key="1">
    <source>
        <dbReference type="SAM" id="Coils"/>
    </source>
</evidence>
<evidence type="ECO:0000259" key="2">
    <source>
        <dbReference type="PROSITE" id="PS50076"/>
    </source>
</evidence>
<dbReference type="VEuPathDB" id="TriTrypDB:TRSC58_04849"/>
<dbReference type="Pfam" id="PF19432">
    <property type="entry name" value="RME-8_N"/>
    <property type="match status" value="1"/>
</dbReference>
<proteinExistence type="predicted"/>
<dbReference type="GO" id="GO:2000641">
    <property type="term" value="P:regulation of early endosome to late endosome transport"/>
    <property type="evidence" value="ECO:0007669"/>
    <property type="project" value="InterPro"/>
</dbReference>
<organism evidence="3 4">
    <name type="scientific">Trypanosoma rangeli</name>
    <dbReference type="NCBI Taxonomy" id="5698"/>
    <lineage>
        <taxon>Eukaryota</taxon>
        <taxon>Discoba</taxon>
        <taxon>Euglenozoa</taxon>
        <taxon>Kinetoplastea</taxon>
        <taxon>Metakinetoplastina</taxon>
        <taxon>Trypanosomatida</taxon>
        <taxon>Trypanosomatidae</taxon>
        <taxon>Trypanosoma</taxon>
        <taxon>Herpetosoma</taxon>
    </lineage>
</organism>
<dbReference type="Pfam" id="PF00226">
    <property type="entry name" value="DnaJ"/>
    <property type="match status" value="1"/>
</dbReference>
<dbReference type="CDD" id="cd06257">
    <property type="entry name" value="DnaJ"/>
    <property type="match status" value="1"/>
</dbReference>
<protein>
    <submittedName>
        <fullName evidence="3">DnaJ-like protein subfamily C member 13 isoform X2</fullName>
    </submittedName>
</protein>
<accession>A0A3R7KU28</accession>
<dbReference type="InterPro" id="IPR045802">
    <property type="entry name" value="GRV2/DNAJC13_N"/>
</dbReference>
<dbReference type="InterPro" id="IPR016024">
    <property type="entry name" value="ARM-type_fold"/>
</dbReference>
<dbReference type="InterPro" id="IPR044978">
    <property type="entry name" value="GRV2/DNAJC13"/>
</dbReference>
<dbReference type="PANTHER" id="PTHR36983:SF2">
    <property type="entry name" value="DNAJ HOMOLOG SUBFAMILY C MEMBER 13"/>
    <property type="match status" value="1"/>
</dbReference>
<keyword evidence="1" id="KW-0175">Coiled coil</keyword>
<evidence type="ECO:0000313" key="4">
    <source>
        <dbReference type="Proteomes" id="UP000283634"/>
    </source>
</evidence>
<dbReference type="EMBL" id="MKGL01000043">
    <property type="protein sequence ID" value="RNF09716.1"/>
    <property type="molecule type" value="Genomic_DNA"/>
</dbReference>
<name>A0A3R7KU28_TRYRA</name>
<dbReference type="Gene3D" id="1.10.287.110">
    <property type="entry name" value="DnaJ domain"/>
    <property type="match status" value="1"/>
</dbReference>
<comment type="caution">
    <text evidence="3">The sequence shown here is derived from an EMBL/GenBank/DDBJ whole genome shotgun (WGS) entry which is preliminary data.</text>
</comment>
<dbReference type="OMA" id="PQTYSIC"/>
<dbReference type="PROSITE" id="PS50076">
    <property type="entry name" value="DNAJ_2"/>
    <property type="match status" value="1"/>
</dbReference>
<dbReference type="RefSeq" id="XP_029241133.1">
    <property type="nucleotide sequence ID" value="XM_029379004.1"/>
</dbReference>
<evidence type="ECO:0000313" key="3">
    <source>
        <dbReference type="EMBL" id="RNF09716.1"/>
    </source>
</evidence>
<dbReference type="Pfam" id="PF14237">
    <property type="entry name" value="GYF_2"/>
    <property type="match status" value="1"/>
</dbReference>
<gene>
    <name evidence="3" type="ORF">TraAM80_01984</name>
</gene>
<dbReference type="SUPFAM" id="SSF48371">
    <property type="entry name" value="ARM repeat"/>
    <property type="match status" value="2"/>
</dbReference>
<dbReference type="GO" id="GO:0010008">
    <property type="term" value="C:endosome membrane"/>
    <property type="evidence" value="ECO:0007669"/>
    <property type="project" value="TreeGrafter"/>
</dbReference>
<feature type="domain" description="J" evidence="2">
    <location>
        <begin position="1300"/>
        <end position="1355"/>
    </location>
</feature>
<feature type="coiled-coil region" evidence="1">
    <location>
        <begin position="780"/>
        <end position="807"/>
    </location>
</feature>
<dbReference type="SMART" id="SM00271">
    <property type="entry name" value="DnaJ"/>
    <property type="match status" value="1"/>
</dbReference>
<dbReference type="GO" id="GO:0006898">
    <property type="term" value="P:receptor-mediated endocytosis"/>
    <property type="evidence" value="ECO:0007669"/>
    <property type="project" value="TreeGrafter"/>
</dbReference>
<dbReference type="Proteomes" id="UP000283634">
    <property type="component" value="Unassembled WGS sequence"/>
</dbReference>
<sequence length="2230" mass="255159">MDALLLGAPQLTSCETARRKSSEEYTSRYTVVKDSWRGKYVRIFCIGPQQVATINPQSIFRVTNSWDYASQLIDVVASAGSMTDFTVTTGRTGKIDTMHFQCSTVMERAALLTDVQRNRTLFDVRYRQRAFDHVFSVRKYCFDEKYRDCRLRVTNVAVEQLNHDGNVVGVYLFMHIKGFTSILDNPRTLIVLYGPQLRMHLYEMDDPKQVVSLTEEFAKRFIGLPPFRGVQQLTQQQFDSDRIGVDRAELAPTAEFHVIKWSLKHPDGPVRRILATTHKWILELDSATYTPVSAFFFADVYALVRSEEDNQRLMIQFKDPEITKTYTSPMRDALLAHLVDCCRVAHNFNVCVITNLFDRGKRAAPCVTPIPEEIESTLLNCLIDPSKGGGTFSMTVPEVVEFFNANIEYSGLRFTENREGLFAENREKMICRALVTLLHNFPLSDDPLVVVQQFYALRRLCVTRIGFSSAAIVPSFMKTIQSLSVRALKMNDVAVSHAVIDFLGVLMTPHHDHYELAHEQVNKNHLLGQEELVQHLLRLLHDYTTADSAALVVQALLDFFVYALCPPYSETTTSTLFVTLMKNLIDIAGKELLVLMHHSCDAISYSVGQLIRVIMEEGTNEQFHEMQLAALRQGGILGQLHLAIFGNNRETRDLARQLIAYWTYKNTDMQDLLRCIFPPALLNYLQSSEEPPEDEKETKRQRSVVAMTDEFWESKDGFFKKRFHPSEVLSRSGNQHSLTMRSERVVRRERLVKVKTSLNWPMFFYEAKQDHMRADLIWNHNTRTELREALEAEMQALKLEMSLSQGDLTSWNFREFEVRYPSLGNELKVGQHYPRLLFEVKDPLIYNPKEFFNDMYHCFLLSQETKTKMSCLHGMSILYEHYSTAIGQFNDVEYILKMLETTTDPIFRDRLLLFILQLLRARPNIKLFVDCGGLKPLVDLLMLAHLHVDRPQLQSATNAIEHNVSPIDLQDQEKEWYYTKDGVKQDPVSYTRLKQLYEVGEVRNDTKVWAQGLSGWMELKDVPQLRWGIVACKSNKLLTLSEVSGVILDIFLLICASFPSKDEHGAIMRPPPRVKRFLSSPQVLPHIVQLLLTFDPALCTRVCSLLYLVMEYNPLMPHFFLTGVFFFALMYTGSDILSLCRLLYLSHRQQTFPFQHDNEIIRQSILSTMLPPALVCYLTNHGPERFADVFLGEYETPEVVWGKDMRRYLVEKIAAHVSDFTPRLLGNNRAVYQYCPIVGVVYEPLQDELFCSQYYLRHFCDELKYPNWPVEDPVFFLCEVLAAWRRELAKQSSGLTRDKCLVELEIVDRTNLTLQVVRKAYFRLAAQYHPDKNLEGREKFERIQRAYEFLASGGRASDEPNPHNIDLLLRTQSILFRRFSDMMKKYKYAGYALLLKLVSMEYGDPEMLHKDVVLMEPATELCYFTVQNVPLNADELQEEGGIELLSSVTQRCFEMITPNATDDLNQVKIVRHCMLTFCVAAAFSDCRLHIIAEPTICHFVAKGIAYEKAPGLSRACIQACQAFCVDEILQERLLNSGAIWHLLLFLFRYDYTLNENGLELQEEHHTQLFANKAAIYALKAIYALAGICPSDAYMQTKPNADVFLLLQKLLTPYIVQRMRLFPGGEKELLQLLNSNHRTPYLMWDNTTRQELIEVLKANSEKCRDAGIFTEDITPLSSCDVRYSIHRNELIVGGMFVRMYNEQPNFVVEDPVAFCEAMIKFLEYQLTRDITTGVALTLEALKNLLVAYATVGVLNTLTHHVEVLIRGLLYTDITVIVKLLELLEKVALHCECLQAIGKVNCAVAYVILAMDHGGEKVEPHCLAFLRSALADRGVVQQALDRGLYAVLLRSFGTTTLLECRDNVCASLAKACSDKLCGPKVFLRASKLIPSVMLEMMKENIANACQLFDTWQETPELVWTKERRSRFVEVCTACQSDIVALLRHDPTAYWKIPENILMERNEELQLGGVYLERYLNQPGWKVRKPKEFLAELLDHFVEECGRATGEQNAELISIIADSGVRLLQTTPTVADYVVPLGYAHKLFKLLELEDKVIVENALKWVHEICDSRLCVESLVNFDPVSSLIICLRAHMLQLPLIMDTMDRLFLRSSGLVNMIRLALRNRLPQYLLQLLGDGVTPDTCKDQSPAAVRALIIKTLKTMVSIQDHLYGAQLEAVLAESTVWVKYKNQSHDLFLSDTRLGGYLEGPHHPTQMLLSLTTAPLPEEGNSNEPPPV</sequence>
<dbReference type="InterPro" id="IPR036869">
    <property type="entry name" value="J_dom_sf"/>
</dbReference>
<dbReference type="OrthoDB" id="69656at2759"/>
<reference evidence="3 4" key="1">
    <citation type="journal article" date="2018" name="BMC Genomics">
        <title>Genomic comparison of Trypanosoma conorhini and Trypanosoma rangeli to Trypanosoma cruzi strains of high and low virulence.</title>
        <authorList>
            <person name="Bradwell K.R."/>
            <person name="Koparde V.N."/>
            <person name="Matveyev A.V."/>
            <person name="Serrano M.G."/>
            <person name="Alves J.M."/>
            <person name="Parikh H."/>
            <person name="Huang B."/>
            <person name="Lee V."/>
            <person name="Espinosa-Alvarez O."/>
            <person name="Ortiz P.A."/>
            <person name="Costa-Martins A.G."/>
            <person name="Teixeira M.M."/>
            <person name="Buck G.A."/>
        </authorList>
    </citation>
    <scope>NUCLEOTIDE SEQUENCE [LARGE SCALE GENOMIC DNA]</scope>
    <source>
        <strain evidence="3 4">AM80</strain>
    </source>
</reference>
<dbReference type="PANTHER" id="PTHR36983">
    <property type="entry name" value="DNAJ HOMOLOG SUBFAMILY C MEMBER 13"/>
    <property type="match status" value="1"/>
</dbReference>
<keyword evidence="4" id="KW-1185">Reference proteome</keyword>
<dbReference type="InterPro" id="IPR025640">
    <property type="entry name" value="GYF_2"/>
</dbReference>
<dbReference type="GeneID" id="40325917"/>
<dbReference type="InterPro" id="IPR001623">
    <property type="entry name" value="DnaJ_domain"/>
</dbReference>
<dbReference type="SUPFAM" id="SSF46565">
    <property type="entry name" value="Chaperone J-domain"/>
    <property type="match status" value="1"/>
</dbReference>
<dbReference type="GO" id="GO:0007032">
    <property type="term" value="P:endosome organization"/>
    <property type="evidence" value="ECO:0007669"/>
    <property type="project" value="InterPro"/>
</dbReference>